<evidence type="ECO:0000256" key="3">
    <source>
        <dbReference type="SAM" id="MobiDB-lite"/>
    </source>
</evidence>
<protein>
    <recommendedName>
        <fullName evidence="6">SAM-dependent methyltransferase</fullName>
    </recommendedName>
</protein>
<evidence type="ECO:0000256" key="2">
    <source>
        <dbReference type="ARBA" id="ARBA00022679"/>
    </source>
</evidence>
<proteinExistence type="predicted"/>
<sequence length="377" mass="39845">MRQDAHEAAGGRRGWRQAAEEALYGPSGFYRRQEGPAGHFRTSVHASPLFAGAVARLLCRVDEALGRPAELAFVDMGAGRGELVTGVLEALPVEVASRARGYAVERAGRPAGLDHRIEWCAQPPAGVAGLLFANEWLDNVPLDVAEVDADGVPRLVLVRDDGTESLGEPVSGTDAEWLARWWPLPENRRPEANEANQHSEGLRAEIGLPRDAAWASAVAVLDRGLAVAVDYAHRADARPPFGTLTGFREGRETAPVPDGSCDITAHVALDACALPGARLLTQRDALRALGVSGGRPPLSLASTDPTAYVRALAGAGEAAELTAPGGLGDFGWLVQPVGIPNPLPDPPPGENSPLRRAQRAQRAGKALLVDVPDHEEQ</sequence>
<evidence type="ECO:0000256" key="1">
    <source>
        <dbReference type="ARBA" id="ARBA00022603"/>
    </source>
</evidence>
<feature type="compositionally biased region" description="Pro residues" evidence="3">
    <location>
        <begin position="339"/>
        <end position="350"/>
    </location>
</feature>
<dbReference type="PANTHER" id="PTHR12049">
    <property type="entry name" value="PROTEIN ARGININE METHYLTRANSFERASE NDUFAF7, MITOCHONDRIAL"/>
    <property type="match status" value="1"/>
</dbReference>
<evidence type="ECO:0000313" key="4">
    <source>
        <dbReference type="EMBL" id="NGO41962.1"/>
    </source>
</evidence>
<name>A0ABX0DKB8_9ACTN</name>
<comment type="caution">
    <text evidence="4">The sequence shown here is derived from an EMBL/GenBank/DDBJ whole genome shotgun (WGS) entry which is preliminary data.</text>
</comment>
<dbReference type="InterPro" id="IPR003788">
    <property type="entry name" value="NDUFAF7"/>
</dbReference>
<evidence type="ECO:0008006" key="6">
    <source>
        <dbReference type="Google" id="ProtNLM"/>
    </source>
</evidence>
<dbReference type="RefSeq" id="WP_165338597.1">
    <property type="nucleotide sequence ID" value="NZ_JAAKZX010000014.1"/>
</dbReference>
<gene>
    <name evidence="4" type="ORF">G6048_07160</name>
</gene>
<dbReference type="InterPro" id="IPR038375">
    <property type="entry name" value="NDUFAF7_sf"/>
</dbReference>
<keyword evidence="2" id="KW-0808">Transferase</keyword>
<feature type="compositionally biased region" description="Low complexity" evidence="3">
    <location>
        <begin position="351"/>
        <end position="363"/>
    </location>
</feature>
<keyword evidence="1" id="KW-0489">Methyltransferase</keyword>
<evidence type="ECO:0000313" key="5">
    <source>
        <dbReference type="Proteomes" id="UP001518140"/>
    </source>
</evidence>
<dbReference type="PANTHER" id="PTHR12049:SF7">
    <property type="entry name" value="PROTEIN ARGININE METHYLTRANSFERASE NDUFAF7, MITOCHONDRIAL"/>
    <property type="match status" value="1"/>
</dbReference>
<organism evidence="4 5">
    <name type="scientific">Streptomyces ureilyticus</name>
    <dbReference type="NCBI Taxonomy" id="1775131"/>
    <lineage>
        <taxon>Bacteria</taxon>
        <taxon>Bacillati</taxon>
        <taxon>Actinomycetota</taxon>
        <taxon>Actinomycetes</taxon>
        <taxon>Kitasatosporales</taxon>
        <taxon>Streptomycetaceae</taxon>
        <taxon>Streptomyces</taxon>
    </lineage>
</organism>
<reference evidence="4 5" key="1">
    <citation type="submission" date="2020-02" db="EMBL/GenBank/DDBJ databases">
        <title>Whole-genome analyses of novel actinobacteria.</title>
        <authorList>
            <person name="Sahin N."/>
            <person name="Tokatli A."/>
        </authorList>
    </citation>
    <scope>NUCLEOTIDE SEQUENCE [LARGE SCALE GENOMIC DNA]</scope>
    <source>
        <strain evidence="4 5">YC419</strain>
    </source>
</reference>
<dbReference type="EMBL" id="JAAKZX010000014">
    <property type="protein sequence ID" value="NGO41962.1"/>
    <property type="molecule type" value="Genomic_DNA"/>
</dbReference>
<feature type="region of interest" description="Disordered" evidence="3">
    <location>
        <begin position="338"/>
        <end position="377"/>
    </location>
</feature>
<keyword evidence="5" id="KW-1185">Reference proteome</keyword>
<dbReference type="SUPFAM" id="SSF53335">
    <property type="entry name" value="S-adenosyl-L-methionine-dependent methyltransferases"/>
    <property type="match status" value="1"/>
</dbReference>
<dbReference type="InterPro" id="IPR029063">
    <property type="entry name" value="SAM-dependent_MTases_sf"/>
</dbReference>
<dbReference type="Pfam" id="PF02636">
    <property type="entry name" value="Methyltransf_28"/>
    <property type="match status" value="1"/>
</dbReference>
<dbReference type="Gene3D" id="3.40.50.12710">
    <property type="match status" value="1"/>
</dbReference>
<accession>A0ABX0DKB8</accession>
<dbReference type="Proteomes" id="UP001518140">
    <property type="component" value="Unassembled WGS sequence"/>
</dbReference>